<comment type="caution">
    <text evidence="2">The sequence shown here is derived from an EMBL/GenBank/DDBJ whole genome shotgun (WGS) entry which is preliminary data.</text>
</comment>
<feature type="transmembrane region" description="Helical" evidence="1">
    <location>
        <begin position="134"/>
        <end position="154"/>
    </location>
</feature>
<evidence type="ECO:0000313" key="3">
    <source>
        <dbReference type="Proteomes" id="UP000274139"/>
    </source>
</evidence>
<proteinExistence type="predicted"/>
<keyword evidence="3" id="KW-1185">Reference proteome</keyword>
<feature type="transmembrane region" description="Helical" evidence="1">
    <location>
        <begin position="109"/>
        <end position="127"/>
    </location>
</feature>
<dbReference type="Proteomes" id="UP000274139">
    <property type="component" value="Unassembled WGS sequence"/>
</dbReference>
<keyword evidence="1" id="KW-1133">Transmembrane helix</keyword>
<gene>
    <name evidence="2" type="ORF">EAY64_04590</name>
</gene>
<name>A0A454JLI4_9NEIS</name>
<organism evidence="2 3">
    <name type="scientific">Aquitalea palustris</name>
    <dbReference type="NCBI Taxonomy" id="2480983"/>
    <lineage>
        <taxon>Bacteria</taxon>
        <taxon>Pseudomonadati</taxon>
        <taxon>Pseudomonadota</taxon>
        <taxon>Betaproteobacteria</taxon>
        <taxon>Neisseriales</taxon>
        <taxon>Chromobacteriaceae</taxon>
        <taxon>Aquitalea</taxon>
    </lineage>
</organism>
<dbReference type="EMBL" id="RFAR01000013">
    <property type="protein sequence ID" value="RMD00694.1"/>
    <property type="molecule type" value="Genomic_DNA"/>
</dbReference>
<feature type="transmembrane region" description="Helical" evidence="1">
    <location>
        <begin position="199"/>
        <end position="221"/>
    </location>
</feature>
<feature type="transmembrane region" description="Helical" evidence="1">
    <location>
        <begin position="65"/>
        <end position="89"/>
    </location>
</feature>
<feature type="transmembrane region" description="Helical" evidence="1">
    <location>
        <begin position="166"/>
        <end position="187"/>
    </location>
</feature>
<evidence type="ECO:0000256" key="1">
    <source>
        <dbReference type="SAM" id="Phobius"/>
    </source>
</evidence>
<accession>A0A454JLI4</accession>
<sequence>MYSFADIFSTMRYHLHLLLQHFPFVLMHVAALLLAWRCLRRGYMQCCRQMPCMRCAERTEQYQQYLLIVMVLISLLLSLALFYSLRITLYLANDYVYMAGVLLGWRRGWPVMLVAILCTACRAYLLGSDLIWQVYILLDVLIYYLIGSVLHKMLYLGLEDFSWNEILFVCVNKVMVSLVSAACWVLLMQDSWFAGFNILLFRLIAWPLVSLPVIFLLLIILSSDYRQCRTHCYG</sequence>
<protein>
    <submittedName>
        <fullName evidence="2">Uncharacterized protein</fullName>
    </submittedName>
</protein>
<evidence type="ECO:0000313" key="2">
    <source>
        <dbReference type="EMBL" id="RMD00694.1"/>
    </source>
</evidence>
<dbReference type="AlphaFoldDB" id="A0A454JLI4"/>
<keyword evidence="1" id="KW-0472">Membrane</keyword>
<reference evidence="2 3" key="1">
    <citation type="submission" date="2018-10" db="EMBL/GenBank/DDBJ databases">
        <title>Draft genome sequence of Aquitalea MWU14-2217 isolated from a wild cranberry bog in Provincetown, Massachusetts.</title>
        <authorList>
            <person name="Ebadzadsahrai G."/>
            <person name="Soby S."/>
        </authorList>
    </citation>
    <scope>NUCLEOTIDE SEQUENCE [LARGE SCALE GENOMIC DNA]</scope>
    <source>
        <strain evidence="2 3">MWU14-2217</strain>
    </source>
</reference>
<keyword evidence="1" id="KW-0812">Transmembrane</keyword>
<feature type="transmembrane region" description="Helical" evidence="1">
    <location>
        <begin position="20"/>
        <end position="39"/>
    </location>
</feature>